<keyword evidence="8" id="KW-1185">Reference proteome</keyword>
<dbReference type="PANTHER" id="PTHR35936:SF34">
    <property type="entry name" value="ABC TRANSPORTER EXTRACELLULAR-BINDING PROTEIN YCKB-RELATED"/>
    <property type="match status" value="1"/>
</dbReference>
<feature type="signal peptide" evidence="5">
    <location>
        <begin position="1"/>
        <end position="23"/>
    </location>
</feature>
<dbReference type="OrthoDB" id="9807134at2"/>
<keyword evidence="3 5" id="KW-0732">Signal</keyword>
<feature type="chain" id="PRO_5001701554" evidence="5">
    <location>
        <begin position="24"/>
        <end position="256"/>
    </location>
</feature>
<evidence type="ECO:0000256" key="3">
    <source>
        <dbReference type="ARBA" id="ARBA00022729"/>
    </source>
</evidence>
<comment type="caution">
    <text evidence="7">The sequence shown here is derived from an EMBL/GenBank/DDBJ whole genome shotgun (WGS) entry which is preliminary data.</text>
</comment>
<protein>
    <submittedName>
        <fullName evidence="7">Amino acid ABC transporter substrate-binding protein</fullName>
    </submittedName>
</protein>
<evidence type="ECO:0000256" key="5">
    <source>
        <dbReference type="SAM" id="SignalP"/>
    </source>
</evidence>
<feature type="domain" description="Solute-binding protein family 3/N-terminal" evidence="6">
    <location>
        <begin position="34"/>
        <end position="253"/>
    </location>
</feature>
<dbReference type="STRING" id="1185766.SAMN05216224_10584"/>
<dbReference type="Pfam" id="PF00497">
    <property type="entry name" value="SBP_bac_3"/>
    <property type="match status" value="1"/>
</dbReference>
<dbReference type="SUPFAM" id="SSF53850">
    <property type="entry name" value="Periplasmic binding protein-like II"/>
    <property type="match status" value="1"/>
</dbReference>
<dbReference type="GO" id="GO:0030313">
    <property type="term" value="C:cell envelope"/>
    <property type="evidence" value="ECO:0007669"/>
    <property type="project" value="UniProtKB-SubCell"/>
</dbReference>
<dbReference type="AlphaFoldDB" id="A0A074TNI2"/>
<evidence type="ECO:0000313" key="8">
    <source>
        <dbReference type="Proteomes" id="UP000027725"/>
    </source>
</evidence>
<evidence type="ECO:0000256" key="1">
    <source>
        <dbReference type="ARBA" id="ARBA00004196"/>
    </source>
</evidence>
<dbReference type="PROSITE" id="PS01039">
    <property type="entry name" value="SBP_BACTERIAL_3"/>
    <property type="match status" value="1"/>
</dbReference>
<comment type="subcellular location">
    <subcellularLocation>
        <location evidence="1">Cell envelope</location>
    </subcellularLocation>
</comment>
<gene>
    <name evidence="7" type="ORF">DL1_01510</name>
</gene>
<evidence type="ECO:0000313" key="7">
    <source>
        <dbReference type="EMBL" id="KEP71710.1"/>
    </source>
</evidence>
<dbReference type="Proteomes" id="UP000027725">
    <property type="component" value="Unassembled WGS sequence"/>
</dbReference>
<proteinExistence type="inferred from homology"/>
<evidence type="ECO:0000256" key="2">
    <source>
        <dbReference type="ARBA" id="ARBA00010333"/>
    </source>
</evidence>
<dbReference type="InterPro" id="IPR018313">
    <property type="entry name" value="SBP_3_CS"/>
</dbReference>
<evidence type="ECO:0000259" key="6">
    <source>
        <dbReference type="SMART" id="SM00062"/>
    </source>
</evidence>
<dbReference type="CDD" id="cd13711">
    <property type="entry name" value="PBP2_Ngo0372_TcyA"/>
    <property type="match status" value="1"/>
</dbReference>
<comment type="similarity">
    <text evidence="2 4">Belongs to the bacterial solute-binding protein 3 family.</text>
</comment>
<dbReference type="PANTHER" id="PTHR35936">
    <property type="entry name" value="MEMBRANE-BOUND LYTIC MUREIN TRANSGLYCOSYLASE F"/>
    <property type="match status" value="1"/>
</dbReference>
<dbReference type="Gene3D" id="3.40.190.10">
    <property type="entry name" value="Periplasmic binding protein-like II"/>
    <property type="match status" value="2"/>
</dbReference>
<dbReference type="InterPro" id="IPR001638">
    <property type="entry name" value="Solute-binding_3/MltF_N"/>
</dbReference>
<reference evidence="7 8" key="1">
    <citation type="submission" date="2014-03" db="EMBL/GenBank/DDBJ databases">
        <title>The draft genome sequence of Thioclava dalianensis DLFJ1-1.</title>
        <authorList>
            <person name="Lai Q."/>
            <person name="Shao Z."/>
        </authorList>
    </citation>
    <scope>NUCLEOTIDE SEQUENCE [LARGE SCALE GENOMIC DNA]</scope>
    <source>
        <strain evidence="7 8">DLFJ1-1</strain>
    </source>
</reference>
<accession>A0A074TNI2</accession>
<dbReference type="eggNOG" id="COG0834">
    <property type="taxonomic scope" value="Bacteria"/>
</dbReference>
<dbReference type="SMART" id="SM00062">
    <property type="entry name" value="PBPb"/>
    <property type="match status" value="1"/>
</dbReference>
<evidence type="ECO:0000256" key="4">
    <source>
        <dbReference type="RuleBase" id="RU003744"/>
    </source>
</evidence>
<dbReference type="EMBL" id="JHEH01000001">
    <property type="protein sequence ID" value="KEP71710.1"/>
    <property type="molecule type" value="Genomic_DNA"/>
</dbReference>
<sequence length="256" mass="27277">MKPVRTLIAIATLAAFGAGAAQAATLAEIQKAGVFRVGTEGTYPPFTYHDASGNLTGFDVDIARAIAAKLGVKVEFLEGRWDGLIAGIDADRYDAVINEVGITDARKKKYDFSEPYIASKAALIVRSDDDTIKSFADLKGKTAAQSLSSNFGQIAKDNGADLIGTDGFAQSIALVIQHRADATVNDSLSYLDFKKHKPNAPVKLVATLPNADYSGVIIAKNQPKLLAAINTALDEMKADGTYLKISQKYFGEDVSK</sequence>
<dbReference type="RefSeq" id="WP_038061340.1">
    <property type="nucleotide sequence ID" value="NZ_FOVB01000005.1"/>
</dbReference>
<name>A0A074TNI2_9RHOB</name>
<organism evidence="7 8">
    <name type="scientific">Thioclava dalianensis</name>
    <dbReference type="NCBI Taxonomy" id="1185766"/>
    <lineage>
        <taxon>Bacteria</taxon>
        <taxon>Pseudomonadati</taxon>
        <taxon>Pseudomonadota</taxon>
        <taxon>Alphaproteobacteria</taxon>
        <taxon>Rhodobacterales</taxon>
        <taxon>Paracoccaceae</taxon>
        <taxon>Thioclava</taxon>
    </lineage>
</organism>